<evidence type="ECO:0000256" key="2">
    <source>
        <dbReference type="ARBA" id="ARBA00022723"/>
    </source>
</evidence>
<dbReference type="InterPro" id="IPR050072">
    <property type="entry name" value="Peptidase_M20A"/>
</dbReference>
<dbReference type="SUPFAM" id="SSF55031">
    <property type="entry name" value="Bacterial exopeptidase dimerisation domain"/>
    <property type="match status" value="1"/>
</dbReference>
<dbReference type="PROSITE" id="PS00758">
    <property type="entry name" value="ARGE_DAPE_CPG2_1"/>
    <property type="match status" value="1"/>
</dbReference>
<evidence type="ECO:0000256" key="1">
    <source>
        <dbReference type="ARBA" id="ARBA00001947"/>
    </source>
</evidence>
<dbReference type="PANTHER" id="PTHR43808:SF31">
    <property type="entry name" value="N-ACETYL-L-CITRULLINE DEACETYLASE"/>
    <property type="match status" value="1"/>
</dbReference>
<evidence type="ECO:0000256" key="5">
    <source>
        <dbReference type="ARBA" id="ARBA00023285"/>
    </source>
</evidence>
<dbReference type="PANTHER" id="PTHR43808">
    <property type="entry name" value="ACETYLORNITHINE DEACETYLASE"/>
    <property type="match status" value="1"/>
</dbReference>
<dbReference type="Pfam" id="PF07687">
    <property type="entry name" value="M20_dimer"/>
    <property type="match status" value="1"/>
</dbReference>
<accession>A0A9D2KR00</accession>
<sequence length="358" mass="39301">MNADITTLTSEAVSLLQSLIAIPSVSRDEARAADCLQQYMELQGMDTGRKGNNVWCMGPAFDLKKPTLLLNSHIDTVKPVSGWRRDPFTPRLEPNGKLYGLGSNDAGASVVSLLQVFLQLCRTSQSYNLLFLASCEEEVSGKDGLESVLPQLPPVAFALVGEPTEMQPAIAEKGLMVLDVTATGRSGHAARDEGDNAIYKVLDDIAWFRDYRFPKVSPLLGPVKMSVTMVNAGTQHNVIPDRCTFVVDIRSNECYTNQELFDLITPHLKCEARARSFRLGSSHVPPQHPVVRRAVSLGRVPFGSPTLSDQALMPFPSMKMGPGKSSRSHTADEFVFVEEIEEAIRLYLDLLDGVSLDH</sequence>
<dbReference type="SUPFAM" id="SSF53187">
    <property type="entry name" value="Zn-dependent exopeptidases"/>
    <property type="match status" value="1"/>
</dbReference>
<dbReference type="CDD" id="cd05651">
    <property type="entry name" value="M20_ArgE_DapE-like"/>
    <property type="match status" value="1"/>
</dbReference>
<dbReference type="GO" id="GO:0046872">
    <property type="term" value="F:metal ion binding"/>
    <property type="evidence" value="ECO:0007669"/>
    <property type="project" value="UniProtKB-KW"/>
</dbReference>
<dbReference type="InterPro" id="IPR011650">
    <property type="entry name" value="Peptidase_M20_dimer"/>
</dbReference>
<proteinExistence type="predicted"/>
<comment type="cofactor">
    <cofactor evidence="1">
        <name>Zn(2+)</name>
        <dbReference type="ChEBI" id="CHEBI:29105"/>
    </cofactor>
</comment>
<name>A0A9D2KR00_9BACE</name>
<keyword evidence="5" id="KW-0170">Cobalt</keyword>
<evidence type="ECO:0000259" key="6">
    <source>
        <dbReference type="Pfam" id="PF07687"/>
    </source>
</evidence>
<dbReference type="AlphaFoldDB" id="A0A9D2KR00"/>
<evidence type="ECO:0000313" key="7">
    <source>
        <dbReference type="EMBL" id="HJA82516.1"/>
    </source>
</evidence>
<keyword evidence="2" id="KW-0479">Metal-binding</keyword>
<dbReference type="EMBL" id="DWZE01000012">
    <property type="protein sequence ID" value="HJA82516.1"/>
    <property type="molecule type" value="Genomic_DNA"/>
</dbReference>
<comment type="caution">
    <text evidence="7">The sequence shown here is derived from an EMBL/GenBank/DDBJ whole genome shotgun (WGS) entry which is preliminary data.</text>
</comment>
<evidence type="ECO:0000313" key="8">
    <source>
        <dbReference type="Proteomes" id="UP000823860"/>
    </source>
</evidence>
<keyword evidence="4" id="KW-0862">Zinc</keyword>
<evidence type="ECO:0000256" key="3">
    <source>
        <dbReference type="ARBA" id="ARBA00022801"/>
    </source>
</evidence>
<dbReference type="InterPro" id="IPR002933">
    <property type="entry name" value="Peptidase_M20"/>
</dbReference>
<reference evidence="7" key="1">
    <citation type="journal article" date="2021" name="PeerJ">
        <title>Extensive microbial diversity within the chicken gut microbiome revealed by metagenomics and culture.</title>
        <authorList>
            <person name="Gilroy R."/>
            <person name="Ravi A."/>
            <person name="Getino M."/>
            <person name="Pursley I."/>
            <person name="Horton D.L."/>
            <person name="Alikhan N.F."/>
            <person name="Baker D."/>
            <person name="Gharbi K."/>
            <person name="Hall N."/>
            <person name="Watson M."/>
            <person name="Adriaenssens E.M."/>
            <person name="Foster-Nyarko E."/>
            <person name="Jarju S."/>
            <person name="Secka A."/>
            <person name="Antonio M."/>
            <person name="Oren A."/>
            <person name="Chaudhuri R.R."/>
            <person name="La Ragione R."/>
            <person name="Hildebrand F."/>
            <person name="Pallen M.J."/>
        </authorList>
    </citation>
    <scope>NUCLEOTIDE SEQUENCE</scope>
    <source>
        <strain evidence="7">ChiHecec1B25-7008</strain>
    </source>
</reference>
<feature type="domain" description="Peptidase M20 dimerisation" evidence="6">
    <location>
        <begin position="170"/>
        <end position="269"/>
    </location>
</feature>
<dbReference type="InterPro" id="IPR036264">
    <property type="entry name" value="Bact_exopeptidase_dim_dom"/>
</dbReference>
<gene>
    <name evidence="7" type="ORF">H9785_00855</name>
</gene>
<organism evidence="7 8">
    <name type="scientific">Candidatus Bacteroides intestinavium</name>
    <dbReference type="NCBI Taxonomy" id="2838469"/>
    <lineage>
        <taxon>Bacteria</taxon>
        <taxon>Pseudomonadati</taxon>
        <taxon>Bacteroidota</taxon>
        <taxon>Bacteroidia</taxon>
        <taxon>Bacteroidales</taxon>
        <taxon>Bacteroidaceae</taxon>
        <taxon>Bacteroides</taxon>
    </lineage>
</organism>
<keyword evidence="3" id="KW-0378">Hydrolase</keyword>
<dbReference type="GO" id="GO:0008777">
    <property type="term" value="F:acetylornithine deacetylase activity"/>
    <property type="evidence" value="ECO:0007669"/>
    <property type="project" value="TreeGrafter"/>
</dbReference>
<dbReference type="GO" id="GO:0006526">
    <property type="term" value="P:L-arginine biosynthetic process"/>
    <property type="evidence" value="ECO:0007669"/>
    <property type="project" value="TreeGrafter"/>
</dbReference>
<dbReference type="Pfam" id="PF01546">
    <property type="entry name" value="Peptidase_M20"/>
    <property type="match status" value="1"/>
</dbReference>
<dbReference type="InterPro" id="IPR001261">
    <property type="entry name" value="ArgE/DapE_CS"/>
</dbReference>
<reference evidence="7" key="2">
    <citation type="submission" date="2021-04" db="EMBL/GenBank/DDBJ databases">
        <authorList>
            <person name="Gilroy R."/>
        </authorList>
    </citation>
    <scope>NUCLEOTIDE SEQUENCE</scope>
    <source>
        <strain evidence="7">ChiHecec1B25-7008</strain>
    </source>
</reference>
<dbReference type="Proteomes" id="UP000823860">
    <property type="component" value="Unassembled WGS sequence"/>
</dbReference>
<dbReference type="Gene3D" id="3.40.630.10">
    <property type="entry name" value="Zn peptidases"/>
    <property type="match status" value="2"/>
</dbReference>
<evidence type="ECO:0000256" key="4">
    <source>
        <dbReference type="ARBA" id="ARBA00022833"/>
    </source>
</evidence>
<protein>
    <submittedName>
        <fullName evidence="7">M20 family metallo-hydrolase</fullName>
    </submittedName>
</protein>